<keyword evidence="4" id="KW-0456">Lyase</keyword>
<evidence type="ECO:0000256" key="2">
    <source>
        <dbReference type="ARBA" id="ARBA00022898"/>
    </source>
</evidence>
<feature type="domain" description="Tryptophan synthase beta chain-like PALP" evidence="3">
    <location>
        <begin position="40"/>
        <end position="373"/>
    </location>
</feature>
<dbReference type="CDD" id="cd00640">
    <property type="entry name" value="Trp-synth-beta_II"/>
    <property type="match status" value="1"/>
</dbReference>
<reference evidence="4 5" key="1">
    <citation type="submission" date="2023-09" db="EMBL/GenBank/DDBJ databases">
        <title>Whole genome shotgun sequencing (WGS) of Bosea sp. ZW T0_25, isolated from stored onions (Allium cepa).</title>
        <authorList>
            <person name="Stoll D.A."/>
            <person name="Huch M."/>
        </authorList>
    </citation>
    <scope>NUCLEOTIDE SEQUENCE [LARGE SCALE GENOMIC DNA]</scope>
    <source>
        <strain evidence="4 5">ZW T0_25</strain>
    </source>
</reference>
<dbReference type="InterPro" id="IPR036052">
    <property type="entry name" value="TrpB-like_PALP_sf"/>
</dbReference>
<dbReference type="SUPFAM" id="SSF53686">
    <property type="entry name" value="Tryptophan synthase beta subunit-like PLP-dependent enzymes"/>
    <property type="match status" value="1"/>
</dbReference>
<dbReference type="Pfam" id="PF00291">
    <property type="entry name" value="PALP"/>
    <property type="match status" value="1"/>
</dbReference>
<dbReference type="NCBIfam" id="NF006058">
    <property type="entry name" value="PRK08206.1"/>
    <property type="match status" value="1"/>
</dbReference>
<dbReference type="PANTHER" id="PTHR42937:SF1">
    <property type="entry name" value="DIAMINOPROPIONATE AMMONIA-LYASE"/>
    <property type="match status" value="1"/>
</dbReference>
<organism evidence="4 5">
    <name type="scientific">Bosea rubneri</name>
    <dbReference type="NCBI Taxonomy" id="3075434"/>
    <lineage>
        <taxon>Bacteria</taxon>
        <taxon>Pseudomonadati</taxon>
        <taxon>Pseudomonadota</taxon>
        <taxon>Alphaproteobacteria</taxon>
        <taxon>Hyphomicrobiales</taxon>
        <taxon>Boseaceae</taxon>
        <taxon>Bosea</taxon>
    </lineage>
</organism>
<dbReference type="Proteomes" id="UP001254257">
    <property type="component" value="Unassembled WGS sequence"/>
</dbReference>
<evidence type="ECO:0000313" key="4">
    <source>
        <dbReference type="EMBL" id="MDU0338383.1"/>
    </source>
</evidence>
<accession>A0ABU3S0S5</accession>
<name>A0ABU3S0S5_9HYPH</name>
<dbReference type="InterPro" id="IPR001926">
    <property type="entry name" value="TrpB-like_PALP"/>
</dbReference>
<evidence type="ECO:0000313" key="5">
    <source>
        <dbReference type="Proteomes" id="UP001254257"/>
    </source>
</evidence>
<comment type="caution">
    <text evidence="4">The sequence shown here is derived from an EMBL/GenBank/DDBJ whole genome shotgun (WGS) entry which is preliminary data.</text>
</comment>
<evidence type="ECO:0000259" key="3">
    <source>
        <dbReference type="Pfam" id="PF00291"/>
    </source>
</evidence>
<keyword evidence="2" id="KW-0663">Pyridoxal phosphate</keyword>
<dbReference type="Gene3D" id="3.40.50.1100">
    <property type="match status" value="3"/>
</dbReference>
<dbReference type="PANTHER" id="PTHR42937">
    <property type="match status" value="1"/>
</dbReference>
<sequence>MFLLNQHPDHRTLLDPVDAETLGVAAAGTVERFLSHRRNHAATPLHLLPGLAAELGIGELAVKDEGQRLGLGSFKALGGAYAVMLLVLEEASKRLGRPVDVADLHAPEVKAVAGGMTFACATDGNHGRSVAQGAELVGARAVIFVHGGVSDERVAAIARFGAEMRRVAGTYDDSVLEASRVAKEQGWTVVSDTSWPGYERIPGLVMQGYTVIVREALQQLDRPPTHVFVQAGVGGIAAALAAHLALALGEQRPIFTVVDPARAACIFETAKAGRPVKVAHAEPTVMAMLECYEPSPIAWRVLSRVADAFMTVEDADAVAVMNRLARPSAGDPAIVAGESGGAGLAGLRRAAADPAMRAALRLDASSRVLVVNTEGATDPGRYEALVGLAPDAVHSSNPTSTRQGGF</sequence>
<dbReference type="InterPro" id="IPR010081">
    <property type="entry name" value="DiNH2opropionate_NH3_lyase"/>
</dbReference>
<comment type="cofactor">
    <cofactor evidence="1">
        <name>pyridoxal 5'-phosphate</name>
        <dbReference type="ChEBI" id="CHEBI:597326"/>
    </cofactor>
</comment>
<dbReference type="NCBIfam" id="TIGR01747">
    <property type="entry name" value="diampropi_NH3ly"/>
    <property type="match status" value="1"/>
</dbReference>
<dbReference type="EC" id="4.3.1.15" evidence="4"/>
<proteinExistence type="predicted"/>
<keyword evidence="5" id="KW-1185">Reference proteome</keyword>
<dbReference type="EMBL" id="JAWDID010000001">
    <property type="protein sequence ID" value="MDU0338383.1"/>
    <property type="molecule type" value="Genomic_DNA"/>
</dbReference>
<evidence type="ECO:0000256" key="1">
    <source>
        <dbReference type="ARBA" id="ARBA00001933"/>
    </source>
</evidence>
<protein>
    <submittedName>
        <fullName evidence="4">Diaminopropionate ammonia-lyase</fullName>
        <ecNumber evidence="4">4.3.1.15</ecNumber>
    </submittedName>
</protein>
<gene>
    <name evidence="4" type="ORF">RKE40_00740</name>
</gene>
<dbReference type="GO" id="GO:0008838">
    <property type="term" value="F:diaminopropionate ammonia-lyase activity"/>
    <property type="evidence" value="ECO:0007669"/>
    <property type="project" value="UniProtKB-EC"/>
</dbReference>
<dbReference type="RefSeq" id="WP_316016331.1">
    <property type="nucleotide sequence ID" value="NZ_JAWDID010000001.1"/>
</dbReference>